<dbReference type="RefSeq" id="WP_321544827.1">
    <property type="nucleotide sequence ID" value="NZ_JAXIVS010000002.1"/>
</dbReference>
<dbReference type="PANTHER" id="PTHR12879:SF8">
    <property type="entry name" value="SPHINGOLIPID DELTA(4)-DESATURASE DES1"/>
    <property type="match status" value="1"/>
</dbReference>
<dbReference type="PANTHER" id="PTHR12879">
    <property type="entry name" value="SPHINGOLIPID DELTA 4 DESATURASE/C-4 HYDROXYLASE PROTEIN DES2"/>
    <property type="match status" value="1"/>
</dbReference>
<dbReference type="GO" id="GO:0016491">
    <property type="term" value="F:oxidoreductase activity"/>
    <property type="evidence" value="ECO:0007669"/>
    <property type="project" value="UniProtKB-KW"/>
</dbReference>
<organism evidence="4 5">
    <name type="scientific">Hyalangium rubrum</name>
    <dbReference type="NCBI Taxonomy" id="3103134"/>
    <lineage>
        <taxon>Bacteria</taxon>
        <taxon>Pseudomonadati</taxon>
        <taxon>Myxococcota</taxon>
        <taxon>Myxococcia</taxon>
        <taxon>Myxococcales</taxon>
        <taxon>Cystobacterineae</taxon>
        <taxon>Archangiaceae</taxon>
        <taxon>Hyalangium</taxon>
    </lineage>
</organism>
<keyword evidence="2" id="KW-0812">Transmembrane</keyword>
<name>A0ABU5GYF9_9BACT</name>
<keyword evidence="2" id="KW-0472">Membrane</keyword>
<sequence>MSSSKPAPTAYEVVMGPEPHPARTSSILKAHPEVRKLFGRTPATALLVPLILVVQFGTAYLLRDQPWWLIVLAAYTLGAVINNTCYVIIHEATHSLIFKGRMGNLLAAIGADLVHVIPSAVTFTRFHLVHHRHQGEFDLDADLPSHAEAKLVGNSTVMKALWIAFFPLMQALRMPRFSKLISFWEPWTVVNALAVFAVDAAVLYFMGPWAFLYVVLSIFFSIGLHPLGGRLIQEHFIISHPQETYSYYGPWNLTALNVGYHNEHHDFSAVPWNRLPKVKALAPEFYDSLVWHKSWSGLLLKFITDPSLSLYSRITRPGPEKRRVLTGGVGRVPDSVESLQKPPAAVDSAA</sequence>
<evidence type="ECO:0000313" key="5">
    <source>
        <dbReference type="Proteomes" id="UP001291309"/>
    </source>
</evidence>
<feature type="transmembrane region" description="Helical" evidence="2">
    <location>
        <begin position="67"/>
        <end position="89"/>
    </location>
</feature>
<evidence type="ECO:0000313" key="4">
    <source>
        <dbReference type="EMBL" id="MDY7226106.1"/>
    </source>
</evidence>
<feature type="transmembrane region" description="Helical" evidence="2">
    <location>
        <begin position="43"/>
        <end position="61"/>
    </location>
</feature>
<proteinExistence type="predicted"/>
<comment type="caution">
    <text evidence="4">The sequence shown here is derived from an EMBL/GenBank/DDBJ whole genome shotgun (WGS) entry which is preliminary data.</text>
</comment>
<dbReference type="InterPro" id="IPR013866">
    <property type="entry name" value="Sphingolipid_d4-desaturase_N"/>
</dbReference>
<feature type="transmembrane region" description="Helical" evidence="2">
    <location>
        <begin position="211"/>
        <end position="232"/>
    </location>
</feature>
<evidence type="ECO:0000256" key="2">
    <source>
        <dbReference type="SAM" id="Phobius"/>
    </source>
</evidence>
<evidence type="ECO:0000256" key="1">
    <source>
        <dbReference type="SAM" id="MobiDB-lite"/>
    </source>
</evidence>
<reference evidence="4 5" key="1">
    <citation type="submission" date="2023-12" db="EMBL/GenBank/DDBJ databases">
        <title>the genome sequence of Hyalangium sp. s54d21.</title>
        <authorList>
            <person name="Zhang X."/>
        </authorList>
    </citation>
    <scope>NUCLEOTIDE SEQUENCE [LARGE SCALE GENOMIC DNA]</scope>
    <source>
        <strain evidence="5">s54d21</strain>
    </source>
</reference>
<protein>
    <submittedName>
        <fullName evidence="4">Fatty acid desaturase</fullName>
        <ecNumber evidence="4">1.14.19.-</ecNumber>
    </submittedName>
</protein>
<keyword evidence="5" id="KW-1185">Reference proteome</keyword>
<feature type="region of interest" description="Disordered" evidence="1">
    <location>
        <begin position="322"/>
        <end position="350"/>
    </location>
</feature>
<feature type="transmembrane region" description="Helical" evidence="2">
    <location>
        <begin position="184"/>
        <end position="205"/>
    </location>
</feature>
<dbReference type="SMART" id="SM01269">
    <property type="entry name" value="Lipid_DES"/>
    <property type="match status" value="1"/>
</dbReference>
<evidence type="ECO:0000259" key="3">
    <source>
        <dbReference type="SMART" id="SM01269"/>
    </source>
</evidence>
<accession>A0ABU5GYF9</accession>
<feature type="transmembrane region" description="Helical" evidence="2">
    <location>
        <begin position="101"/>
        <end position="121"/>
    </location>
</feature>
<dbReference type="Pfam" id="PF00487">
    <property type="entry name" value="FA_desaturase"/>
    <property type="match status" value="1"/>
</dbReference>
<feature type="domain" description="Sphingolipid delta4-desaturase N-terminal" evidence="3">
    <location>
        <begin position="6"/>
        <end position="44"/>
    </location>
</feature>
<dbReference type="Proteomes" id="UP001291309">
    <property type="component" value="Unassembled WGS sequence"/>
</dbReference>
<dbReference type="EMBL" id="JAXIVS010000002">
    <property type="protein sequence ID" value="MDY7226106.1"/>
    <property type="molecule type" value="Genomic_DNA"/>
</dbReference>
<keyword evidence="2" id="KW-1133">Transmembrane helix</keyword>
<dbReference type="InterPro" id="IPR005804">
    <property type="entry name" value="FA_desaturase_dom"/>
</dbReference>
<dbReference type="Pfam" id="PF08557">
    <property type="entry name" value="Lipid_DES"/>
    <property type="match status" value="1"/>
</dbReference>
<keyword evidence="4" id="KW-0560">Oxidoreductase</keyword>
<dbReference type="EC" id="1.14.19.-" evidence="4"/>
<gene>
    <name evidence="4" type="ORF">SYV04_06910</name>
</gene>